<reference evidence="14" key="1">
    <citation type="submission" date="2024-06" db="EMBL/GenBank/DDBJ databases">
        <authorList>
            <person name="Manzano-Marin A."/>
            <person name="Manzano-Marin A."/>
            <person name="Alejandro Manzano Marin A."/>
        </authorList>
    </citation>
    <scope>NUCLEOTIDE SEQUENCE</scope>
    <source>
        <strain evidence="14">Ancorni-2928</strain>
    </source>
</reference>
<evidence type="ECO:0000256" key="9">
    <source>
        <dbReference type="ARBA" id="ARBA00023065"/>
    </source>
</evidence>
<evidence type="ECO:0000256" key="13">
    <source>
        <dbReference type="RuleBase" id="RU000483"/>
    </source>
</evidence>
<keyword evidence="8 12" id="KW-1133">Transmembrane helix</keyword>
<dbReference type="PANTHER" id="PTHR42823">
    <property type="entry name" value="ATP SYNTHASE SUBUNIT A, CHLOROPLASTIC"/>
    <property type="match status" value="1"/>
</dbReference>
<comment type="similarity">
    <text evidence="2 12 13">Belongs to the ATPase A chain family.</text>
</comment>
<keyword evidence="5 12" id="KW-0138">CF(0)</keyword>
<dbReference type="RefSeq" id="WP_367680992.1">
    <property type="nucleotide sequence ID" value="NZ_OZ060371.1"/>
</dbReference>
<dbReference type="GO" id="GO:0045259">
    <property type="term" value="C:proton-transporting ATP synthase complex"/>
    <property type="evidence" value="ECO:0007669"/>
    <property type="project" value="UniProtKB-KW"/>
</dbReference>
<keyword evidence="6 12" id="KW-0812">Transmembrane</keyword>
<evidence type="ECO:0000256" key="1">
    <source>
        <dbReference type="ARBA" id="ARBA00004141"/>
    </source>
</evidence>
<organism evidence="14">
    <name type="scientific">Buchnera aphidicola</name>
    <name type="common">Anoecia corni</name>
    <dbReference type="NCBI Taxonomy" id="2994477"/>
    <lineage>
        <taxon>Bacteria</taxon>
        <taxon>Pseudomonadati</taxon>
        <taxon>Pseudomonadota</taxon>
        <taxon>Gammaproteobacteria</taxon>
        <taxon>Enterobacterales</taxon>
        <taxon>Erwiniaceae</taxon>
        <taxon>Buchnera</taxon>
    </lineage>
</organism>
<comment type="subcellular location">
    <subcellularLocation>
        <location evidence="12 13">Cell membrane</location>
        <topology evidence="12 13">Multi-pass membrane protein</topology>
    </subcellularLocation>
    <subcellularLocation>
        <location evidence="1">Membrane</location>
        <topology evidence="1">Multi-pass membrane protein</topology>
    </subcellularLocation>
</comment>
<evidence type="ECO:0000256" key="6">
    <source>
        <dbReference type="ARBA" id="ARBA00022692"/>
    </source>
</evidence>
<evidence type="ECO:0000256" key="12">
    <source>
        <dbReference type="HAMAP-Rule" id="MF_01393"/>
    </source>
</evidence>
<dbReference type="InterPro" id="IPR000568">
    <property type="entry name" value="ATP_synth_F0_asu"/>
</dbReference>
<evidence type="ECO:0000256" key="10">
    <source>
        <dbReference type="ARBA" id="ARBA00023136"/>
    </source>
</evidence>
<dbReference type="SUPFAM" id="SSF81336">
    <property type="entry name" value="F1F0 ATP synthase subunit A"/>
    <property type="match status" value="1"/>
</dbReference>
<evidence type="ECO:0000256" key="3">
    <source>
        <dbReference type="ARBA" id="ARBA00022448"/>
    </source>
</evidence>
<proteinExistence type="inferred from homology"/>
<protein>
    <recommendedName>
        <fullName evidence="12 13">ATP synthase subunit a</fullName>
    </recommendedName>
    <alternativeName>
        <fullName evidence="12">ATP synthase F0 sector subunit a</fullName>
    </alternativeName>
    <alternativeName>
        <fullName evidence="12">F-ATPase subunit 6</fullName>
    </alternativeName>
</protein>
<feature type="transmembrane region" description="Helical" evidence="12">
    <location>
        <begin position="212"/>
        <end position="233"/>
    </location>
</feature>
<feature type="transmembrane region" description="Helical" evidence="12">
    <location>
        <begin position="40"/>
        <end position="64"/>
    </location>
</feature>
<name>A0AAT9IFN7_9GAMM</name>
<dbReference type="PRINTS" id="PR00123">
    <property type="entry name" value="ATPASEA"/>
</dbReference>
<feature type="transmembrane region" description="Helical" evidence="12">
    <location>
        <begin position="101"/>
        <end position="122"/>
    </location>
</feature>
<evidence type="ECO:0000256" key="8">
    <source>
        <dbReference type="ARBA" id="ARBA00022989"/>
    </source>
</evidence>
<dbReference type="GO" id="GO:0046933">
    <property type="term" value="F:proton-transporting ATP synthase activity, rotational mechanism"/>
    <property type="evidence" value="ECO:0007669"/>
    <property type="project" value="UniProtKB-UniRule"/>
</dbReference>
<keyword evidence="4 12" id="KW-1003">Cell membrane</keyword>
<feature type="transmembrane region" description="Helical" evidence="12">
    <location>
        <begin position="142"/>
        <end position="167"/>
    </location>
</feature>
<evidence type="ECO:0000313" key="14">
    <source>
        <dbReference type="EMBL" id="CAL4041936.1"/>
    </source>
</evidence>
<evidence type="ECO:0000256" key="7">
    <source>
        <dbReference type="ARBA" id="ARBA00022781"/>
    </source>
</evidence>
<keyword evidence="11 12" id="KW-0066">ATP synthesis</keyword>
<keyword evidence="10 12" id="KW-0472">Membrane</keyword>
<dbReference type="NCBIfam" id="TIGR01131">
    <property type="entry name" value="ATP_synt_6_or_A"/>
    <property type="match status" value="1"/>
</dbReference>
<accession>A0AAT9IFN7</accession>
<dbReference type="PANTHER" id="PTHR42823:SF3">
    <property type="entry name" value="ATP SYNTHASE SUBUNIT A, CHLOROPLASTIC"/>
    <property type="match status" value="1"/>
</dbReference>
<dbReference type="InterPro" id="IPR045082">
    <property type="entry name" value="ATP_syn_F0_a_bact/chloroplast"/>
</dbReference>
<evidence type="ECO:0000256" key="4">
    <source>
        <dbReference type="ARBA" id="ARBA00022475"/>
    </source>
</evidence>
<evidence type="ECO:0000256" key="2">
    <source>
        <dbReference type="ARBA" id="ARBA00006810"/>
    </source>
</evidence>
<dbReference type="Gene3D" id="1.20.120.220">
    <property type="entry name" value="ATP synthase, F0 complex, subunit A"/>
    <property type="match status" value="1"/>
</dbReference>
<keyword evidence="3 12" id="KW-0813">Transport</keyword>
<dbReference type="InterPro" id="IPR035908">
    <property type="entry name" value="F0_ATP_A_sf"/>
</dbReference>
<dbReference type="FunFam" id="1.20.120.220:FF:000002">
    <property type="entry name" value="ATP synthase subunit a"/>
    <property type="match status" value="1"/>
</dbReference>
<dbReference type="InterPro" id="IPR023011">
    <property type="entry name" value="ATP_synth_F0_asu_AS"/>
</dbReference>
<dbReference type="GO" id="GO:0042777">
    <property type="term" value="P:proton motive force-driven plasma membrane ATP synthesis"/>
    <property type="evidence" value="ECO:0007669"/>
    <property type="project" value="TreeGrafter"/>
</dbReference>
<evidence type="ECO:0000256" key="11">
    <source>
        <dbReference type="ARBA" id="ARBA00023310"/>
    </source>
</evidence>
<gene>
    <name evidence="12 14" type="primary">atpB</name>
    <name evidence="14" type="ORF">BUANCORI2928_002</name>
</gene>
<dbReference type="CDD" id="cd00310">
    <property type="entry name" value="ATP-synt_Fo_a_6"/>
    <property type="match status" value="1"/>
</dbReference>
<dbReference type="PROSITE" id="PS00449">
    <property type="entry name" value="ATPASE_A"/>
    <property type="match status" value="1"/>
</dbReference>
<dbReference type="GO" id="GO:0005886">
    <property type="term" value="C:plasma membrane"/>
    <property type="evidence" value="ECO:0007669"/>
    <property type="project" value="UniProtKB-SubCell"/>
</dbReference>
<keyword evidence="7 12" id="KW-0375">Hydrogen ion transport</keyword>
<dbReference type="EMBL" id="OZ060371">
    <property type="protein sequence ID" value="CAL4041936.1"/>
    <property type="molecule type" value="Genomic_DNA"/>
</dbReference>
<sequence length="272" mass="31703">MDFNTINNSKEYILHHLHHLQLNLNTFKIVNFHDTKNTFWIVNIDSIAISFLLGSIFLITFYIGSKSFNNENPRNLQIFIEMVINFIESNIKDMFKKKNELIAPLSLTIFAWIFLMNCMDLIPVDLFPLISQYELKLPFLRIVPTADINITLSMSLGIFFLVLFYNIKNKGLFSFSKELITKPFSHPIFYIFNLILECISLLSQPISLGLRLFGNMYAGEIIFILISGLMPWWSQWTLSLPWAILHILVITLQAFIYMVLTIVYLSQTCTKH</sequence>
<comment type="function">
    <text evidence="12 13">Key component of the proton channel; it plays a direct role in the translocation of protons across the membrane.</text>
</comment>
<dbReference type="NCBIfam" id="NF004477">
    <property type="entry name" value="PRK05815.1-1"/>
    <property type="match status" value="1"/>
</dbReference>
<dbReference type="HAMAP" id="MF_01393">
    <property type="entry name" value="ATP_synth_a_bact"/>
    <property type="match status" value="1"/>
</dbReference>
<keyword evidence="9 12" id="KW-0406">Ion transport</keyword>
<dbReference type="AlphaFoldDB" id="A0AAT9IFN7"/>
<feature type="transmembrane region" description="Helical" evidence="12">
    <location>
        <begin position="240"/>
        <end position="265"/>
    </location>
</feature>
<evidence type="ECO:0000256" key="5">
    <source>
        <dbReference type="ARBA" id="ARBA00022547"/>
    </source>
</evidence>
<dbReference type="Pfam" id="PF00119">
    <property type="entry name" value="ATP-synt_A"/>
    <property type="match status" value="1"/>
</dbReference>